<reference evidence="2" key="1">
    <citation type="submission" date="2017-04" db="EMBL/GenBank/DDBJ databases">
        <title>Genome evolution of the luminous symbionts of deep sea anglerfish.</title>
        <authorList>
            <person name="Hendry T.A."/>
        </authorList>
    </citation>
    <scope>NUCLEOTIDE SEQUENCE [LARGE SCALE GENOMIC DNA]</scope>
</reference>
<dbReference type="AlphaFoldDB" id="A0A2A5T5B2"/>
<comment type="caution">
    <text evidence="1">The sequence shown here is derived from an EMBL/GenBank/DDBJ whole genome shotgun (WGS) entry which is preliminary data.</text>
</comment>
<proteinExistence type="predicted"/>
<organism evidence="1 2">
    <name type="scientific">Candidatus Enterovibrio escicola</name>
    <dbReference type="NCBI Taxonomy" id="1927127"/>
    <lineage>
        <taxon>Bacteria</taxon>
        <taxon>Pseudomonadati</taxon>
        <taxon>Pseudomonadota</taxon>
        <taxon>Gammaproteobacteria</taxon>
        <taxon>Vibrionales</taxon>
        <taxon>Vibrionaceae</taxon>
        <taxon>Enterovibrio</taxon>
    </lineage>
</organism>
<evidence type="ECO:0000313" key="2">
    <source>
        <dbReference type="Proteomes" id="UP000219020"/>
    </source>
</evidence>
<sequence>MGKIPNFFRCQIKKQAFSVIEVMTIVIAFHQSGCRDFKIYYIYFVCRYLTNEFPGLVSYTRMRKLMQGVLVLLCSYLIHRQARPTGIVFVESSKLQVCYNLRILRYQVLKVPRSEEKELWGGFSVSNYTLLSMTKVALSQSK</sequence>
<dbReference type="Proteomes" id="UP000219020">
    <property type="component" value="Unassembled WGS sequence"/>
</dbReference>
<name>A0A2A5T5B2_9GAMM</name>
<keyword evidence="2" id="KW-1185">Reference proteome</keyword>
<gene>
    <name evidence="1" type="ORF">BTN49_0954</name>
</gene>
<evidence type="ECO:0000313" key="1">
    <source>
        <dbReference type="EMBL" id="PCS23357.1"/>
    </source>
</evidence>
<dbReference type="EMBL" id="NBYY01000010">
    <property type="protein sequence ID" value="PCS23357.1"/>
    <property type="molecule type" value="Genomic_DNA"/>
</dbReference>
<accession>A0A2A5T5B2</accession>
<protein>
    <submittedName>
        <fullName evidence="1">Mobile element protein</fullName>
    </submittedName>
</protein>